<feature type="transmembrane region" description="Helical" evidence="6">
    <location>
        <begin position="127"/>
        <end position="146"/>
    </location>
</feature>
<dbReference type="PANTHER" id="PTHR10434:SF11">
    <property type="entry name" value="1-ACYL-SN-GLYCEROL-3-PHOSPHATE ACYLTRANSFERASE"/>
    <property type="match status" value="1"/>
</dbReference>
<evidence type="ECO:0000256" key="4">
    <source>
        <dbReference type="ARBA" id="ARBA00023315"/>
    </source>
</evidence>
<gene>
    <name evidence="8" type="ORF">Fcan01_00327</name>
</gene>
<reference evidence="8 9" key="1">
    <citation type="submission" date="2015-12" db="EMBL/GenBank/DDBJ databases">
        <title>The genome of Folsomia candida.</title>
        <authorList>
            <person name="Faddeeva A."/>
            <person name="Derks M.F."/>
            <person name="Anvar Y."/>
            <person name="Smit S."/>
            <person name="Van Straalen N."/>
            <person name="Roelofs D."/>
        </authorList>
    </citation>
    <scope>NUCLEOTIDE SEQUENCE [LARGE SCALE GENOMIC DNA]</scope>
    <source>
        <strain evidence="8 9">VU population</strain>
        <tissue evidence="8">Whole body</tissue>
    </source>
</reference>
<accession>A0A226EZI8</accession>
<dbReference type="OMA" id="NLWIFPE"/>
<protein>
    <recommendedName>
        <fullName evidence="5">1-acyl-sn-glycerol-3-phosphate acyltransferase</fullName>
        <ecNumber evidence="5">2.3.1.51</ecNumber>
    </recommendedName>
</protein>
<keyword evidence="5" id="KW-0594">Phospholipid biosynthesis</keyword>
<comment type="domain">
    <text evidence="5">The HXXXXD motif is essential for acyltransferase activity and may constitute the binding site for the phosphate moiety of the glycerol-3-phosphate.</text>
</comment>
<evidence type="ECO:0000256" key="1">
    <source>
        <dbReference type="ARBA" id="ARBA00004728"/>
    </source>
</evidence>
<evidence type="ECO:0000313" key="9">
    <source>
        <dbReference type="Proteomes" id="UP000198287"/>
    </source>
</evidence>
<evidence type="ECO:0000256" key="3">
    <source>
        <dbReference type="ARBA" id="ARBA00022679"/>
    </source>
</evidence>
<keyword evidence="6" id="KW-1133">Transmembrane helix</keyword>
<keyword evidence="3 5" id="KW-0808">Transferase</keyword>
<dbReference type="InterPro" id="IPR004552">
    <property type="entry name" value="AGP_acyltrans"/>
</dbReference>
<dbReference type="Pfam" id="PF01553">
    <property type="entry name" value="Acyltransferase"/>
    <property type="match status" value="1"/>
</dbReference>
<dbReference type="GO" id="GO:0005783">
    <property type="term" value="C:endoplasmic reticulum"/>
    <property type="evidence" value="ECO:0007669"/>
    <property type="project" value="TreeGrafter"/>
</dbReference>
<dbReference type="GO" id="GO:0006654">
    <property type="term" value="P:phosphatidic acid biosynthetic process"/>
    <property type="evidence" value="ECO:0007669"/>
    <property type="project" value="TreeGrafter"/>
</dbReference>
<evidence type="ECO:0000256" key="5">
    <source>
        <dbReference type="RuleBase" id="RU361267"/>
    </source>
</evidence>
<keyword evidence="5" id="KW-0443">Lipid metabolism</keyword>
<keyword evidence="4 5" id="KW-0012">Acyltransferase</keyword>
<dbReference type="GO" id="GO:0016020">
    <property type="term" value="C:membrane"/>
    <property type="evidence" value="ECO:0007669"/>
    <property type="project" value="InterPro"/>
</dbReference>
<keyword evidence="6" id="KW-0812">Transmembrane</keyword>
<dbReference type="PANTHER" id="PTHR10434">
    <property type="entry name" value="1-ACYL-SN-GLYCEROL-3-PHOSPHATE ACYLTRANSFERASE"/>
    <property type="match status" value="1"/>
</dbReference>
<dbReference type="InterPro" id="IPR002123">
    <property type="entry name" value="Plipid/glycerol_acylTrfase"/>
</dbReference>
<proteinExistence type="inferred from homology"/>
<name>A0A226EZI8_FOLCA</name>
<dbReference type="SUPFAM" id="SSF69593">
    <property type="entry name" value="Glycerol-3-phosphate (1)-acyltransferase"/>
    <property type="match status" value="1"/>
</dbReference>
<feature type="transmembrane region" description="Helical" evidence="6">
    <location>
        <begin position="63"/>
        <end position="83"/>
    </location>
</feature>
<keyword evidence="9" id="KW-1185">Reference proteome</keyword>
<dbReference type="Proteomes" id="UP000198287">
    <property type="component" value="Unassembled WGS sequence"/>
</dbReference>
<organism evidence="8 9">
    <name type="scientific">Folsomia candida</name>
    <name type="common">Springtail</name>
    <dbReference type="NCBI Taxonomy" id="158441"/>
    <lineage>
        <taxon>Eukaryota</taxon>
        <taxon>Metazoa</taxon>
        <taxon>Ecdysozoa</taxon>
        <taxon>Arthropoda</taxon>
        <taxon>Hexapoda</taxon>
        <taxon>Collembola</taxon>
        <taxon>Entomobryomorpha</taxon>
        <taxon>Isotomoidea</taxon>
        <taxon>Isotomidae</taxon>
        <taxon>Proisotominae</taxon>
        <taxon>Folsomia</taxon>
    </lineage>
</organism>
<comment type="pathway">
    <text evidence="1">Phospholipid metabolism; CDP-diacylglycerol biosynthesis; CDP-diacylglycerol from sn-glycerol 3-phosphate: step 2/3.</text>
</comment>
<dbReference type="EMBL" id="LNIX01000001">
    <property type="protein sequence ID" value="OXA62544.1"/>
    <property type="molecule type" value="Genomic_DNA"/>
</dbReference>
<dbReference type="GO" id="GO:0003841">
    <property type="term" value="F:1-acylglycerol-3-phosphate O-acyltransferase activity"/>
    <property type="evidence" value="ECO:0007669"/>
    <property type="project" value="UniProtKB-UniRule"/>
</dbReference>
<evidence type="ECO:0000256" key="2">
    <source>
        <dbReference type="ARBA" id="ARBA00008655"/>
    </source>
</evidence>
<evidence type="ECO:0000259" key="7">
    <source>
        <dbReference type="SMART" id="SM00563"/>
    </source>
</evidence>
<dbReference type="EC" id="2.3.1.51" evidence="5"/>
<dbReference type="OrthoDB" id="202234at2759"/>
<dbReference type="SMART" id="SM00563">
    <property type="entry name" value="PlsC"/>
    <property type="match status" value="1"/>
</dbReference>
<dbReference type="NCBIfam" id="TIGR00530">
    <property type="entry name" value="AGP_acyltrn"/>
    <property type="match status" value="1"/>
</dbReference>
<feature type="transmembrane region" description="Helical" evidence="6">
    <location>
        <begin position="6"/>
        <end position="22"/>
    </location>
</feature>
<feature type="domain" description="Phospholipid/glycerol acyltransferase" evidence="7">
    <location>
        <begin position="95"/>
        <end position="212"/>
    </location>
</feature>
<comment type="caution">
    <text evidence="8">The sequence shown here is derived from an EMBL/GenBank/DDBJ whole genome shotgun (WGS) entry which is preliminary data.</text>
</comment>
<dbReference type="CDD" id="cd07989">
    <property type="entry name" value="LPLAT_AGPAT-like"/>
    <property type="match status" value="1"/>
</dbReference>
<evidence type="ECO:0000313" key="8">
    <source>
        <dbReference type="EMBL" id="OXA62544.1"/>
    </source>
</evidence>
<evidence type="ECO:0000256" key="6">
    <source>
        <dbReference type="SAM" id="Phobius"/>
    </source>
</evidence>
<feature type="transmembrane region" description="Helical" evidence="6">
    <location>
        <begin position="29"/>
        <end position="51"/>
    </location>
</feature>
<comment type="catalytic activity">
    <reaction evidence="5">
        <text>a 1-acyl-sn-glycero-3-phosphate + an acyl-CoA = a 1,2-diacyl-sn-glycero-3-phosphate + CoA</text>
        <dbReference type="Rhea" id="RHEA:19709"/>
        <dbReference type="ChEBI" id="CHEBI:57287"/>
        <dbReference type="ChEBI" id="CHEBI:57970"/>
        <dbReference type="ChEBI" id="CHEBI:58342"/>
        <dbReference type="ChEBI" id="CHEBI:58608"/>
        <dbReference type="EC" id="2.3.1.51"/>
    </reaction>
</comment>
<dbReference type="STRING" id="158441.A0A226EZI8"/>
<keyword evidence="6" id="KW-0472">Membrane</keyword>
<keyword evidence="5" id="KW-1208">Phospholipid metabolism</keyword>
<sequence>MLTSTWAVSLVACIVLVALYKATQATVYYVKWIGFVLLFSLLALVSIPINILKGGRRPDGTNVLGFIPAIRVISWIVGVEWVIEGRERLAKNGGCVVVANHQSALDSLLIAELWPTMRKTSVLVKKSILWVFPFGIGVWLAGYIFIDRSSAASCREGMKEAGQVMTKTGTKIWIFPEGTRSKKGELQVFKRGAFKLALENKVPIIPVVIGPYTFIRDEDKWFGRGRVHVSILPAVETGSYQRKDGTLEIDKLSDNVRDKMNLAFAQLTKQFDPLNCNNNNNNNK</sequence>
<keyword evidence="5" id="KW-0444">Lipid biosynthesis</keyword>
<comment type="similarity">
    <text evidence="2 5">Belongs to the 1-acyl-sn-glycerol-3-phosphate acyltransferase family.</text>
</comment>
<dbReference type="AlphaFoldDB" id="A0A226EZI8"/>